<name>A0A650CQD7_9CREN</name>
<proteinExistence type="predicted"/>
<evidence type="ECO:0000313" key="1">
    <source>
        <dbReference type="EMBL" id="QGR20008.1"/>
    </source>
</evidence>
<keyword evidence="2" id="KW-1185">Reference proteome</keyword>
<accession>A0A650CQD7</accession>
<dbReference type="GeneID" id="42799091"/>
<dbReference type="Proteomes" id="UP000423396">
    <property type="component" value="Chromosome"/>
</dbReference>
<dbReference type="KEGG" id="sazo:D1868_08435"/>
<gene>
    <name evidence="1" type="ORF">D1868_08435</name>
</gene>
<reference evidence="1 2" key="1">
    <citation type="submission" date="2019-10" db="EMBL/GenBank/DDBJ databases">
        <title>Genome Sequences from Six Type Strain Members of the Archaeal Family Sulfolobaceae: Acidianus ambivalens, Acidianus infernus, Metallosphaera prunae, Stygiolobus azoricus, Sulfolobus metallicus, and Sulfurisphaera ohwakuensis.</title>
        <authorList>
            <person name="Counts J.A."/>
            <person name="Kelly R.M."/>
        </authorList>
    </citation>
    <scope>NUCLEOTIDE SEQUENCE [LARGE SCALE GENOMIC DNA]</scope>
    <source>
        <strain evidence="1 2">FC6</strain>
    </source>
</reference>
<sequence length="264" mass="30566">MITEGYFLVYNNVIWAVKGCFHPDGYAVAIPRVYKGKKIKRLNDALLLVKQRFPQLLKYLYEIGFEVPLIPLEESIILDPFDPKRERPEIVKRFLSYFDGTVGITGSLLYADKYNDIDFLSFNPAHYYTLMELRRKGITNPLNTSNEEEVEVLSKEDFETLKRDRVLEGIFNGTPYTFKIVECIDFGVVIGKKEFKGIVTITKAKKSYTLPVIYETAQGLTLTSFRTRFTEIKEGTRLYVDGILLERNKFLDLDLDLAKEVRII</sequence>
<protein>
    <submittedName>
        <fullName evidence="1">Uncharacterized protein</fullName>
    </submittedName>
</protein>
<dbReference type="RefSeq" id="WP_156007375.1">
    <property type="nucleotide sequence ID" value="NZ_CP045483.1"/>
</dbReference>
<dbReference type="AlphaFoldDB" id="A0A650CQD7"/>
<dbReference type="EMBL" id="CP045483">
    <property type="protein sequence ID" value="QGR20008.1"/>
    <property type="molecule type" value="Genomic_DNA"/>
</dbReference>
<organism evidence="1 2">
    <name type="scientific">Stygiolobus azoricus</name>
    <dbReference type="NCBI Taxonomy" id="41675"/>
    <lineage>
        <taxon>Archaea</taxon>
        <taxon>Thermoproteota</taxon>
        <taxon>Thermoprotei</taxon>
        <taxon>Sulfolobales</taxon>
        <taxon>Sulfolobaceae</taxon>
        <taxon>Stygiolobus</taxon>
    </lineage>
</organism>
<dbReference type="OrthoDB" id="34551at2157"/>
<evidence type="ECO:0000313" key="2">
    <source>
        <dbReference type="Proteomes" id="UP000423396"/>
    </source>
</evidence>